<proteinExistence type="predicted"/>
<comment type="caution">
    <text evidence="3">The sequence shown here is derived from an EMBL/GenBank/DDBJ whole genome shotgun (WGS) entry which is preliminary data.</text>
</comment>
<evidence type="ECO:0008006" key="5">
    <source>
        <dbReference type="Google" id="ProtNLM"/>
    </source>
</evidence>
<gene>
    <name evidence="3" type="ORF">F53441_9656</name>
</gene>
<evidence type="ECO:0000256" key="1">
    <source>
        <dbReference type="SAM" id="MobiDB-lite"/>
    </source>
</evidence>
<evidence type="ECO:0000313" key="4">
    <source>
        <dbReference type="Proteomes" id="UP000605986"/>
    </source>
</evidence>
<reference evidence="3" key="1">
    <citation type="submission" date="2020-01" db="EMBL/GenBank/DDBJ databases">
        <title>Identification and distribution of gene clusters putatively required for synthesis of sphingolipid metabolism inhibitors in phylogenetically diverse species of the filamentous fungus Fusarium.</title>
        <authorList>
            <person name="Kim H.-S."/>
            <person name="Busman M."/>
            <person name="Brown D.W."/>
            <person name="Divon H."/>
            <person name="Uhlig S."/>
            <person name="Proctor R.H."/>
        </authorList>
    </citation>
    <scope>NUCLEOTIDE SEQUENCE</scope>
    <source>
        <strain evidence="3">NRRL 53441</strain>
    </source>
</reference>
<protein>
    <recommendedName>
        <fullName evidence="5">Extracellular membrane protein CFEM domain-containing protein</fullName>
    </recommendedName>
</protein>
<sequence>MARLSTALMLLGLAGSFVSAQQYDQEKQHKEATCVNGCFFEFFTNKCNSDNPACVCTLNDMRKNYFCCVAKKCSTDLMLEAIERSSNDCDAHKIPFKFDPEAACGIKLSTSSEIVSTTAEATTASRVKTSETATTTDADATTGATTGATTRATTSGAEKSAAGETTSASAPAVTENGASRSKVMLGAVVLPIAFGVMA</sequence>
<name>A0A8H4KC07_9HYPO</name>
<dbReference type="EMBL" id="JAADJG010000445">
    <property type="protein sequence ID" value="KAF4446723.1"/>
    <property type="molecule type" value="Genomic_DNA"/>
</dbReference>
<dbReference type="AlphaFoldDB" id="A0A8H4KC07"/>
<accession>A0A8H4KC07</accession>
<dbReference type="OrthoDB" id="5234364at2759"/>
<evidence type="ECO:0000313" key="3">
    <source>
        <dbReference type="EMBL" id="KAF4446723.1"/>
    </source>
</evidence>
<feature type="region of interest" description="Disordered" evidence="1">
    <location>
        <begin position="119"/>
        <end position="177"/>
    </location>
</feature>
<feature type="chain" id="PRO_5034484873" description="Extracellular membrane protein CFEM domain-containing protein" evidence="2">
    <location>
        <begin position="21"/>
        <end position="198"/>
    </location>
</feature>
<evidence type="ECO:0000256" key="2">
    <source>
        <dbReference type="SAM" id="SignalP"/>
    </source>
</evidence>
<feature type="signal peptide" evidence="2">
    <location>
        <begin position="1"/>
        <end position="20"/>
    </location>
</feature>
<organism evidence="3 4">
    <name type="scientific">Fusarium austroafricanum</name>
    <dbReference type="NCBI Taxonomy" id="2364996"/>
    <lineage>
        <taxon>Eukaryota</taxon>
        <taxon>Fungi</taxon>
        <taxon>Dikarya</taxon>
        <taxon>Ascomycota</taxon>
        <taxon>Pezizomycotina</taxon>
        <taxon>Sordariomycetes</taxon>
        <taxon>Hypocreomycetidae</taxon>
        <taxon>Hypocreales</taxon>
        <taxon>Nectriaceae</taxon>
        <taxon>Fusarium</taxon>
        <taxon>Fusarium concolor species complex</taxon>
    </lineage>
</organism>
<keyword evidence="4" id="KW-1185">Reference proteome</keyword>
<keyword evidence="2" id="KW-0732">Signal</keyword>
<feature type="compositionally biased region" description="Low complexity" evidence="1">
    <location>
        <begin position="130"/>
        <end position="158"/>
    </location>
</feature>
<dbReference type="Proteomes" id="UP000605986">
    <property type="component" value="Unassembled WGS sequence"/>
</dbReference>